<protein>
    <submittedName>
        <fullName evidence="1">Uncharacterized protein</fullName>
    </submittedName>
</protein>
<name>A0A9P4PZN5_9PEZI</name>
<comment type="caution">
    <text evidence="1">The sequence shown here is derived from an EMBL/GenBank/DDBJ whole genome shotgun (WGS) entry which is preliminary data.</text>
</comment>
<accession>A0A9P4PZN5</accession>
<proteinExistence type="predicted"/>
<organism evidence="1 2">
    <name type="scientific">Polychaeton citri CBS 116435</name>
    <dbReference type="NCBI Taxonomy" id="1314669"/>
    <lineage>
        <taxon>Eukaryota</taxon>
        <taxon>Fungi</taxon>
        <taxon>Dikarya</taxon>
        <taxon>Ascomycota</taxon>
        <taxon>Pezizomycotina</taxon>
        <taxon>Dothideomycetes</taxon>
        <taxon>Dothideomycetidae</taxon>
        <taxon>Capnodiales</taxon>
        <taxon>Capnodiaceae</taxon>
        <taxon>Polychaeton</taxon>
    </lineage>
</organism>
<evidence type="ECO:0000313" key="1">
    <source>
        <dbReference type="EMBL" id="KAF2716723.1"/>
    </source>
</evidence>
<gene>
    <name evidence="1" type="ORF">K431DRAFT_323634</name>
</gene>
<dbReference type="EMBL" id="MU003864">
    <property type="protein sequence ID" value="KAF2716723.1"/>
    <property type="molecule type" value="Genomic_DNA"/>
</dbReference>
<dbReference type="AlphaFoldDB" id="A0A9P4PZN5"/>
<keyword evidence="2" id="KW-1185">Reference proteome</keyword>
<sequence length="168" mass="19157">MSALNARYSQLQSRSLAFCNAFLRLQDNPPGKILFGHFTTTTDPKITEHGPSWASSRLPFLGKTFSSRDECLEYFKLLAETLKFIPNKGTFPSKEWFIVVDKANGRHNPAVPEKLQLKGQVSVVRKATFKAVKTGKSWEEEFVCCLSEFGEDRKIGHWEIWAERLGRC</sequence>
<reference evidence="1" key="1">
    <citation type="journal article" date="2020" name="Stud. Mycol.">
        <title>101 Dothideomycetes genomes: a test case for predicting lifestyles and emergence of pathogens.</title>
        <authorList>
            <person name="Haridas S."/>
            <person name="Albert R."/>
            <person name="Binder M."/>
            <person name="Bloem J."/>
            <person name="Labutti K."/>
            <person name="Salamov A."/>
            <person name="Andreopoulos B."/>
            <person name="Baker S."/>
            <person name="Barry K."/>
            <person name="Bills G."/>
            <person name="Bluhm B."/>
            <person name="Cannon C."/>
            <person name="Castanera R."/>
            <person name="Culley D."/>
            <person name="Daum C."/>
            <person name="Ezra D."/>
            <person name="Gonzalez J."/>
            <person name="Henrissat B."/>
            <person name="Kuo A."/>
            <person name="Liang C."/>
            <person name="Lipzen A."/>
            <person name="Lutzoni F."/>
            <person name="Magnuson J."/>
            <person name="Mondo S."/>
            <person name="Nolan M."/>
            <person name="Ohm R."/>
            <person name="Pangilinan J."/>
            <person name="Park H.-J."/>
            <person name="Ramirez L."/>
            <person name="Alfaro M."/>
            <person name="Sun H."/>
            <person name="Tritt A."/>
            <person name="Yoshinaga Y."/>
            <person name="Zwiers L.-H."/>
            <person name="Turgeon B."/>
            <person name="Goodwin S."/>
            <person name="Spatafora J."/>
            <person name="Crous P."/>
            <person name="Grigoriev I."/>
        </authorList>
    </citation>
    <scope>NUCLEOTIDE SEQUENCE</scope>
    <source>
        <strain evidence="1">CBS 116435</strain>
    </source>
</reference>
<evidence type="ECO:0000313" key="2">
    <source>
        <dbReference type="Proteomes" id="UP000799441"/>
    </source>
</evidence>
<dbReference type="OrthoDB" id="3352776at2759"/>
<dbReference type="Proteomes" id="UP000799441">
    <property type="component" value="Unassembled WGS sequence"/>
</dbReference>